<comment type="caution">
    <text evidence="2">The sequence shown here is derived from an EMBL/GenBank/DDBJ whole genome shotgun (WGS) entry which is preliminary data.</text>
</comment>
<dbReference type="InterPro" id="IPR011333">
    <property type="entry name" value="SKP1/BTB/POZ_sf"/>
</dbReference>
<dbReference type="AlphaFoldDB" id="A0A4Y9ZFN3"/>
<proteinExistence type="predicted"/>
<dbReference type="InterPro" id="IPR000210">
    <property type="entry name" value="BTB/POZ_dom"/>
</dbReference>
<dbReference type="SUPFAM" id="SSF54695">
    <property type="entry name" value="POZ domain"/>
    <property type="match status" value="1"/>
</dbReference>
<evidence type="ECO:0000313" key="2">
    <source>
        <dbReference type="EMBL" id="TFY73545.1"/>
    </source>
</evidence>
<dbReference type="PROSITE" id="PS50097">
    <property type="entry name" value="BTB"/>
    <property type="match status" value="1"/>
</dbReference>
<keyword evidence="3" id="KW-1185">Reference proteome</keyword>
<dbReference type="Gene3D" id="3.30.710.10">
    <property type="entry name" value="Potassium Channel Kv1.1, Chain A"/>
    <property type="match status" value="1"/>
</dbReference>
<name>A0A4Y9ZFN3_9AGAM</name>
<accession>A0A4Y9ZFN3</accession>
<gene>
    <name evidence="2" type="ORF">EWM64_g10467</name>
</gene>
<dbReference type="CDD" id="cd18186">
    <property type="entry name" value="BTB_POZ_ZBTB_KLHL-like"/>
    <property type="match status" value="1"/>
</dbReference>
<evidence type="ECO:0000313" key="3">
    <source>
        <dbReference type="Proteomes" id="UP000298061"/>
    </source>
</evidence>
<organism evidence="2 3">
    <name type="scientific">Hericium alpestre</name>
    <dbReference type="NCBI Taxonomy" id="135208"/>
    <lineage>
        <taxon>Eukaryota</taxon>
        <taxon>Fungi</taxon>
        <taxon>Dikarya</taxon>
        <taxon>Basidiomycota</taxon>
        <taxon>Agaricomycotina</taxon>
        <taxon>Agaricomycetes</taxon>
        <taxon>Russulales</taxon>
        <taxon>Hericiaceae</taxon>
        <taxon>Hericium</taxon>
    </lineage>
</organism>
<protein>
    <recommendedName>
        <fullName evidence="1">BTB domain-containing protein</fullName>
    </recommendedName>
</protein>
<feature type="domain" description="BTB" evidence="1">
    <location>
        <begin position="18"/>
        <end position="54"/>
    </location>
</feature>
<sequence length="54" mass="5808">MEPETTVARHDALYFDDGNVALAANLANNAGSVLFRVHKSVMAAHSPVFADMFS</sequence>
<dbReference type="EMBL" id="SFCI01002754">
    <property type="protein sequence ID" value="TFY73545.1"/>
    <property type="molecule type" value="Genomic_DNA"/>
</dbReference>
<dbReference type="Pfam" id="PF00651">
    <property type="entry name" value="BTB"/>
    <property type="match status" value="1"/>
</dbReference>
<reference evidence="2 3" key="1">
    <citation type="submission" date="2019-02" db="EMBL/GenBank/DDBJ databases">
        <title>Genome sequencing of the rare red list fungi Hericium alpestre (H. flagellum).</title>
        <authorList>
            <person name="Buettner E."/>
            <person name="Kellner H."/>
        </authorList>
    </citation>
    <scope>NUCLEOTIDE SEQUENCE [LARGE SCALE GENOMIC DNA]</scope>
    <source>
        <strain evidence="2 3">DSM 108284</strain>
    </source>
</reference>
<dbReference type="Proteomes" id="UP000298061">
    <property type="component" value="Unassembled WGS sequence"/>
</dbReference>
<evidence type="ECO:0000259" key="1">
    <source>
        <dbReference type="PROSITE" id="PS50097"/>
    </source>
</evidence>